<dbReference type="SUPFAM" id="SSF56300">
    <property type="entry name" value="Metallo-dependent phosphatases"/>
    <property type="match status" value="1"/>
</dbReference>
<comment type="similarity">
    <text evidence="4">Belongs to the cyclic nucleotide phosphodiesterase class-III family.</text>
</comment>
<name>A0A0F5FYC1_9HYPH</name>
<feature type="domain" description="Calcineurin-like phosphoesterase" evidence="5">
    <location>
        <begin position="3"/>
        <end position="225"/>
    </location>
</feature>
<accession>A0A0F5FYC1</accession>
<dbReference type="InterPro" id="IPR004843">
    <property type="entry name" value="Calcineurin-like_PHP"/>
</dbReference>
<dbReference type="RefSeq" id="WP_046106822.1">
    <property type="nucleotide sequence ID" value="NZ_JZEX01000023.1"/>
</dbReference>
<organism evidence="6 7">
    <name type="scientific">Devosia geojensis</name>
    <dbReference type="NCBI Taxonomy" id="443610"/>
    <lineage>
        <taxon>Bacteria</taxon>
        <taxon>Pseudomonadati</taxon>
        <taxon>Pseudomonadota</taxon>
        <taxon>Alphaproteobacteria</taxon>
        <taxon>Hyphomicrobiales</taxon>
        <taxon>Devosiaceae</taxon>
        <taxon>Devosia</taxon>
    </lineage>
</organism>
<dbReference type="Pfam" id="PF00149">
    <property type="entry name" value="Metallophos"/>
    <property type="match status" value="1"/>
</dbReference>
<dbReference type="GO" id="GO:0046872">
    <property type="term" value="F:metal ion binding"/>
    <property type="evidence" value="ECO:0007669"/>
    <property type="project" value="UniProtKB-KW"/>
</dbReference>
<dbReference type="InterPro" id="IPR029052">
    <property type="entry name" value="Metallo-depent_PP-like"/>
</dbReference>
<keyword evidence="7" id="KW-1185">Reference proteome</keyword>
<evidence type="ECO:0000313" key="7">
    <source>
        <dbReference type="Proteomes" id="UP000033632"/>
    </source>
</evidence>
<evidence type="ECO:0000256" key="3">
    <source>
        <dbReference type="ARBA" id="ARBA00023004"/>
    </source>
</evidence>
<keyword evidence="2" id="KW-0378">Hydrolase</keyword>
<dbReference type="EMBL" id="JZEX01000023">
    <property type="protein sequence ID" value="KKB13545.1"/>
    <property type="molecule type" value="Genomic_DNA"/>
</dbReference>
<sequence length="297" mass="32786">MTTLAHISDIHLAPLPPVRPKDLVGKRITGYLNWKLTRKSVLSGESLATLIDHLKTQNADFIAVTGDMTNLALTEEIERAGKWLHELGPAERVCVSPGNHDAYVRGALEKAFNRWGDYIAGETLEKNSRFPYVRRVGDVAIIACSSAVPTAPFLAVGEFGRGQAARLAEILKVTGEAGYFRVVMIHHPPNTELQHPSFGLRGHKLFRDVIARQGCELVLHGHTHRSSIHSIPGPRGEVPVIGVAAASAAQGGRLDDPARYNLFRIERNGTGWACTMREYGFQRLGNDIVMRLQMRIY</sequence>
<dbReference type="OrthoDB" id="9794568at2"/>
<keyword evidence="3" id="KW-0408">Iron</keyword>
<evidence type="ECO:0000313" key="6">
    <source>
        <dbReference type="EMBL" id="KKB13545.1"/>
    </source>
</evidence>
<dbReference type="Proteomes" id="UP000033632">
    <property type="component" value="Unassembled WGS sequence"/>
</dbReference>
<dbReference type="GO" id="GO:0016787">
    <property type="term" value="F:hydrolase activity"/>
    <property type="evidence" value="ECO:0007669"/>
    <property type="project" value="UniProtKB-KW"/>
</dbReference>
<dbReference type="PANTHER" id="PTHR42988">
    <property type="entry name" value="PHOSPHOHYDROLASE"/>
    <property type="match status" value="1"/>
</dbReference>
<reference evidence="6 7" key="1">
    <citation type="submission" date="2015-03" db="EMBL/GenBank/DDBJ databases">
        <authorList>
            <person name="Hassan Y.I."/>
            <person name="Lepp D."/>
            <person name="Li X.-Z."/>
            <person name="Zhou T."/>
        </authorList>
    </citation>
    <scope>NUCLEOTIDE SEQUENCE [LARGE SCALE GENOMIC DNA]</scope>
    <source>
        <strain evidence="6 7">BD-c194</strain>
    </source>
</reference>
<comment type="caution">
    <text evidence="6">The sequence shown here is derived from an EMBL/GenBank/DDBJ whole genome shotgun (WGS) entry which is preliminary data.</text>
</comment>
<proteinExistence type="inferred from homology"/>
<protein>
    <recommendedName>
        <fullName evidence="5">Calcineurin-like phosphoesterase domain-containing protein</fullName>
    </recommendedName>
</protein>
<dbReference type="Gene3D" id="3.60.21.10">
    <property type="match status" value="1"/>
</dbReference>
<evidence type="ECO:0000256" key="2">
    <source>
        <dbReference type="ARBA" id="ARBA00022801"/>
    </source>
</evidence>
<dbReference type="PATRIC" id="fig|443610.3.peg.2782"/>
<dbReference type="AlphaFoldDB" id="A0A0F5FYC1"/>
<evidence type="ECO:0000256" key="1">
    <source>
        <dbReference type="ARBA" id="ARBA00022723"/>
    </source>
</evidence>
<dbReference type="STRING" id="443610.VE25_01590"/>
<dbReference type="InterPro" id="IPR050884">
    <property type="entry name" value="CNP_phosphodiesterase-III"/>
</dbReference>
<evidence type="ECO:0000256" key="4">
    <source>
        <dbReference type="ARBA" id="ARBA00025742"/>
    </source>
</evidence>
<gene>
    <name evidence="6" type="ORF">VE25_01590</name>
</gene>
<dbReference type="PANTHER" id="PTHR42988:SF2">
    <property type="entry name" value="CYCLIC NUCLEOTIDE PHOSPHODIESTERASE CBUA0032-RELATED"/>
    <property type="match status" value="1"/>
</dbReference>
<keyword evidence="1" id="KW-0479">Metal-binding</keyword>
<evidence type="ECO:0000259" key="5">
    <source>
        <dbReference type="Pfam" id="PF00149"/>
    </source>
</evidence>